<dbReference type="OrthoDB" id="196782at2759"/>
<proteinExistence type="predicted"/>
<dbReference type="Gramene" id="PNW85750">
    <property type="protein sequence ID" value="PNW85750"/>
    <property type="gene ID" value="CHLRE_03g207000v5"/>
</dbReference>
<protein>
    <submittedName>
        <fullName evidence="1">Uncharacterized protein</fullName>
    </submittedName>
</protein>
<dbReference type="OMA" id="KPCCKAA"/>
<dbReference type="PANTHER" id="PTHR34543:SF1">
    <property type="entry name" value="PROTEIN ABA DEFICIENT 4, CHLOROPLASTIC"/>
    <property type="match status" value="1"/>
</dbReference>
<dbReference type="KEGG" id="cre:CHLRE_03g207000v5"/>
<evidence type="ECO:0000313" key="1">
    <source>
        <dbReference type="EMBL" id="PNW85750.1"/>
    </source>
</evidence>
<dbReference type="PANTHER" id="PTHR34543">
    <property type="entry name" value="PROTEIN ABA DEFICIENT 4, CHLOROPLASTIC"/>
    <property type="match status" value="1"/>
</dbReference>
<dbReference type="PaxDb" id="3055-EDP03345"/>
<dbReference type="Proteomes" id="UP000006906">
    <property type="component" value="Chromosome 3"/>
</dbReference>
<sequence>MASILCKPLSATCAKQSNATRFKGVPFSYKCGISARPGLAGKVISDSRHPLVCKASAAAAAKPCCKAAAAAAAAAAPALPEGVILTVVAGAAYTALSIVLMALFPRKTSGFFSSVWPFVPLALAYLVLLVGSWSPDTLSIMMPGSLEAGLKGGFNPQFLPKLEGIASLFGRLPVTASWVLHIMCVNLFSARWCLLDGLRNGVPTAHSLLLGAVFGPLGLLSHYLTKALTRAVPSLKTDQQPVTLKSESGSIIILPYSE</sequence>
<dbReference type="GeneID" id="5718834"/>
<dbReference type="Pfam" id="PF14108">
    <property type="entry name" value="ABA4-like"/>
    <property type="match status" value="1"/>
</dbReference>
<keyword evidence="2" id="KW-1185">Reference proteome</keyword>
<evidence type="ECO:0000313" key="2">
    <source>
        <dbReference type="Proteomes" id="UP000006906"/>
    </source>
</evidence>
<name>A8IX68_CHLRE</name>
<reference evidence="1 2" key="1">
    <citation type="journal article" date="2007" name="Science">
        <title>The Chlamydomonas genome reveals the evolution of key animal and plant functions.</title>
        <authorList>
            <person name="Merchant S.S."/>
            <person name="Prochnik S.E."/>
            <person name="Vallon O."/>
            <person name="Harris E.H."/>
            <person name="Karpowicz S.J."/>
            <person name="Witman G.B."/>
            <person name="Terry A."/>
            <person name="Salamov A."/>
            <person name="Fritz-Laylin L.K."/>
            <person name="Marechal-Drouard L."/>
            <person name="Marshall W.F."/>
            <person name="Qu L.H."/>
            <person name="Nelson D.R."/>
            <person name="Sanderfoot A.A."/>
            <person name="Spalding M.H."/>
            <person name="Kapitonov V.V."/>
            <person name="Ren Q."/>
            <person name="Ferris P."/>
            <person name="Lindquist E."/>
            <person name="Shapiro H."/>
            <person name="Lucas S.M."/>
            <person name="Grimwood J."/>
            <person name="Schmutz J."/>
            <person name="Cardol P."/>
            <person name="Cerutti H."/>
            <person name="Chanfreau G."/>
            <person name="Chen C.L."/>
            <person name="Cognat V."/>
            <person name="Croft M.T."/>
            <person name="Dent R."/>
            <person name="Dutcher S."/>
            <person name="Fernandez E."/>
            <person name="Fukuzawa H."/>
            <person name="Gonzalez-Ballester D."/>
            <person name="Gonzalez-Halphen D."/>
            <person name="Hallmann A."/>
            <person name="Hanikenne M."/>
            <person name="Hippler M."/>
            <person name="Inwood W."/>
            <person name="Jabbari K."/>
            <person name="Kalanon M."/>
            <person name="Kuras R."/>
            <person name="Lefebvre P.A."/>
            <person name="Lemaire S.D."/>
            <person name="Lobanov A.V."/>
            <person name="Lohr M."/>
            <person name="Manuell A."/>
            <person name="Meier I."/>
            <person name="Mets L."/>
            <person name="Mittag M."/>
            <person name="Mittelmeier T."/>
            <person name="Moroney J.V."/>
            <person name="Moseley J."/>
            <person name="Napoli C."/>
            <person name="Nedelcu A.M."/>
            <person name="Niyogi K."/>
            <person name="Novoselov S.V."/>
            <person name="Paulsen I.T."/>
            <person name="Pazour G."/>
            <person name="Purton S."/>
            <person name="Ral J.P."/>
            <person name="Riano-Pachon D.M."/>
            <person name="Riekhof W."/>
            <person name="Rymarquis L."/>
            <person name="Schroda M."/>
            <person name="Stern D."/>
            <person name="Umen J."/>
            <person name="Willows R."/>
            <person name="Wilson N."/>
            <person name="Zimmer S.L."/>
            <person name="Allmer J."/>
            <person name="Balk J."/>
            <person name="Bisova K."/>
            <person name="Chen C.J."/>
            <person name="Elias M."/>
            <person name="Gendler K."/>
            <person name="Hauser C."/>
            <person name="Lamb M.R."/>
            <person name="Ledford H."/>
            <person name="Long J.C."/>
            <person name="Minagawa J."/>
            <person name="Page M.D."/>
            <person name="Pan J."/>
            <person name="Pootakham W."/>
            <person name="Roje S."/>
            <person name="Rose A."/>
            <person name="Stahlberg E."/>
            <person name="Terauchi A.M."/>
            <person name="Yang P."/>
            <person name="Ball S."/>
            <person name="Bowler C."/>
            <person name="Dieckmann C.L."/>
            <person name="Gladyshev V.N."/>
            <person name="Green P."/>
            <person name="Jorgensen R."/>
            <person name="Mayfield S."/>
            <person name="Mueller-Roeber B."/>
            <person name="Rajamani S."/>
            <person name="Sayre R.T."/>
            <person name="Brokstein P."/>
            <person name="Dubchak I."/>
            <person name="Goodstein D."/>
            <person name="Hornick L."/>
            <person name="Huang Y.W."/>
            <person name="Jhaveri J."/>
            <person name="Luo Y."/>
            <person name="Martinez D."/>
            <person name="Ngau W.C."/>
            <person name="Otillar B."/>
            <person name="Poliakov A."/>
            <person name="Porter A."/>
            <person name="Szajkowski L."/>
            <person name="Werner G."/>
            <person name="Zhou K."/>
            <person name="Grigoriev I.V."/>
            <person name="Rokhsar D.S."/>
            <person name="Grossman A.R."/>
        </authorList>
    </citation>
    <scope>NUCLEOTIDE SEQUENCE [LARGE SCALE GENOMIC DNA]</scope>
    <source>
        <strain evidence="2">CC-503</strain>
    </source>
</reference>
<dbReference type="RefSeq" id="XP_001693319.1">
    <property type="nucleotide sequence ID" value="XM_001693267.2"/>
</dbReference>
<organism evidence="1 2">
    <name type="scientific">Chlamydomonas reinhardtii</name>
    <name type="common">Chlamydomonas smithii</name>
    <dbReference type="NCBI Taxonomy" id="3055"/>
    <lineage>
        <taxon>Eukaryota</taxon>
        <taxon>Viridiplantae</taxon>
        <taxon>Chlorophyta</taxon>
        <taxon>core chlorophytes</taxon>
        <taxon>Chlorophyceae</taxon>
        <taxon>CS clade</taxon>
        <taxon>Chlamydomonadales</taxon>
        <taxon>Chlamydomonadaceae</taxon>
        <taxon>Chlamydomonas</taxon>
    </lineage>
</organism>
<accession>A8IX68</accession>
<dbReference type="HOGENOM" id="CLU_1079084_0_0_1"/>
<dbReference type="eggNOG" id="ENOG502S5UD">
    <property type="taxonomic scope" value="Eukaryota"/>
</dbReference>
<dbReference type="EMBL" id="CM008964">
    <property type="protein sequence ID" value="PNW85750.1"/>
    <property type="molecule type" value="Genomic_DNA"/>
</dbReference>
<gene>
    <name evidence="1" type="ORF">CHLRE_03g207000v5</name>
</gene>
<dbReference type="AlphaFoldDB" id="A8IX68"/>
<dbReference type="InterPro" id="IPR025461">
    <property type="entry name" value="ABA4-like"/>
</dbReference>
<dbReference type="InParanoid" id="A8IX68"/>